<gene>
    <name evidence="1" type="ORF">SAMN05421666_2160</name>
</gene>
<dbReference type="EMBL" id="FTNV01000002">
    <property type="protein sequence ID" value="SIS16971.1"/>
    <property type="molecule type" value="Genomic_DNA"/>
</dbReference>
<protein>
    <submittedName>
        <fullName evidence="1">Uncharacterized protein</fullName>
    </submittedName>
</protein>
<proteinExistence type="predicted"/>
<name>A0A1N7GWK4_9RHOB</name>
<evidence type="ECO:0000313" key="2">
    <source>
        <dbReference type="Proteomes" id="UP000186019"/>
    </source>
</evidence>
<reference evidence="1 2" key="1">
    <citation type="submission" date="2017-01" db="EMBL/GenBank/DDBJ databases">
        <authorList>
            <person name="Mah S.A."/>
            <person name="Swanson W.J."/>
            <person name="Moy G.W."/>
            <person name="Vacquier V.D."/>
        </authorList>
    </citation>
    <scope>NUCLEOTIDE SEQUENCE [LARGE SCALE GENOMIC DNA]</scope>
    <source>
        <strain evidence="1 2">DSM 29590</strain>
    </source>
</reference>
<accession>A0A1N7GWK4</accession>
<dbReference type="STRING" id="573024.SAMN05216208_3460"/>
<dbReference type="AlphaFoldDB" id="A0A1N7GWK4"/>
<organism evidence="1 2">
    <name type="scientific">Roseovarius nanhaiticus</name>
    <dbReference type="NCBI Taxonomy" id="573024"/>
    <lineage>
        <taxon>Bacteria</taxon>
        <taxon>Pseudomonadati</taxon>
        <taxon>Pseudomonadota</taxon>
        <taxon>Alphaproteobacteria</taxon>
        <taxon>Rhodobacterales</taxon>
        <taxon>Roseobacteraceae</taxon>
        <taxon>Roseovarius</taxon>
    </lineage>
</organism>
<keyword evidence="2" id="KW-1185">Reference proteome</keyword>
<sequence length="321" mass="34913">MISRAGIYRARRISGLAGALLTPLCLVFVLVAVILSAHRQHSIVLGAETTSLDIMFSAGENYWRVDGPVELCQFGAMGAGVRNAEFACGPPLFKRTEIRGFEVKWTEGASLRLYADYTGELRIFMDNAPARFEDIDGTPYEVPPGSFVKMGPDTARKAGLFAFLGTASMGRPAGPNETNFIYDGSYEVRLPVNRWLFFGSDRDVTIKSGALVRGHTASIMKDAKNGPVLAEGFGHVALDRRDTGDYALSAVFVAAKDKTHLEVQQWGRSSPVVVRPNWIDVTLNSPFILGFLAIAALALSGAQVFYDALEALLDSDDKPRT</sequence>
<dbReference type="Proteomes" id="UP000186019">
    <property type="component" value="Unassembled WGS sequence"/>
</dbReference>
<evidence type="ECO:0000313" key="1">
    <source>
        <dbReference type="EMBL" id="SIS16971.1"/>
    </source>
</evidence>